<proteinExistence type="predicted"/>
<feature type="transmembrane region" description="Helical" evidence="1">
    <location>
        <begin position="20"/>
        <end position="38"/>
    </location>
</feature>
<reference evidence="3" key="1">
    <citation type="submission" date="2016-10" db="EMBL/GenBank/DDBJ databases">
        <authorList>
            <person name="Varghese N."/>
            <person name="Submissions S."/>
        </authorList>
    </citation>
    <scope>NUCLEOTIDE SEQUENCE [LARGE SCALE GENOMIC DNA]</scope>
    <source>
        <strain evidence="3">S1b</strain>
    </source>
</reference>
<dbReference type="AlphaFoldDB" id="A0A1H9UZ74"/>
<dbReference type="EMBL" id="FOGW01000049">
    <property type="protein sequence ID" value="SES14785.1"/>
    <property type="molecule type" value="Genomic_DNA"/>
</dbReference>
<organism evidence="2 3">
    <name type="scientific">Lachnobacterium bovis</name>
    <dbReference type="NCBI Taxonomy" id="140626"/>
    <lineage>
        <taxon>Bacteria</taxon>
        <taxon>Bacillati</taxon>
        <taxon>Bacillota</taxon>
        <taxon>Clostridia</taxon>
        <taxon>Lachnospirales</taxon>
        <taxon>Lachnospiraceae</taxon>
        <taxon>Lachnobacterium</taxon>
    </lineage>
</organism>
<keyword evidence="1" id="KW-1133">Transmembrane helix</keyword>
<keyword evidence="1" id="KW-0812">Transmembrane</keyword>
<feature type="non-terminal residue" evidence="2">
    <location>
        <position position="116"/>
    </location>
</feature>
<dbReference type="RefSeq" id="WP_143065864.1">
    <property type="nucleotide sequence ID" value="NZ_FOGW01000049.1"/>
</dbReference>
<keyword evidence="3" id="KW-1185">Reference proteome</keyword>
<evidence type="ECO:0000256" key="1">
    <source>
        <dbReference type="SAM" id="Phobius"/>
    </source>
</evidence>
<keyword evidence="1" id="KW-0472">Membrane</keyword>
<sequence>MDRNEEMRKSKKKKKGIKRICIIMAVVIAVVFCVPFDFKYIKKKSKQGGIDFSTFELVERSTTPDDSVCVVSDIDKEGKKYFDDNKDYLYDSFNNCFTPQRLSSNKFASFKIDISQ</sequence>
<evidence type="ECO:0000313" key="3">
    <source>
        <dbReference type="Proteomes" id="UP000182471"/>
    </source>
</evidence>
<dbReference type="Proteomes" id="UP000182471">
    <property type="component" value="Unassembled WGS sequence"/>
</dbReference>
<name>A0A1H9UZ74_9FIRM</name>
<gene>
    <name evidence="2" type="ORF">SAMN02910429_02331</name>
</gene>
<accession>A0A1H9UZ74</accession>
<protein>
    <submittedName>
        <fullName evidence="2">Uncharacterized protein</fullName>
    </submittedName>
</protein>
<evidence type="ECO:0000313" key="2">
    <source>
        <dbReference type="EMBL" id="SES14785.1"/>
    </source>
</evidence>